<keyword evidence="4" id="KW-1185">Reference proteome</keyword>
<reference evidence="3 4" key="1">
    <citation type="journal article" date="2020" name="Cell">
        <title>Large-Scale Comparative Analyses of Tick Genomes Elucidate Their Genetic Diversity and Vector Capacities.</title>
        <authorList>
            <consortium name="Tick Genome and Microbiome Consortium (TIGMIC)"/>
            <person name="Jia N."/>
            <person name="Wang J."/>
            <person name="Shi W."/>
            <person name="Du L."/>
            <person name="Sun Y."/>
            <person name="Zhan W."/>
            <person name="Jiang J.F."/>
            <person name="Wang Q."/>
            <person name="Zhang B."/>
            <person name="Ji P."/>
            <person name="Bell-Sakyi L."/>
            <person name="Cui X.M."/>
            <person name="Yuan T.T."/>
            <person name="Jiang B.G."/>
            <person name="Yang W.F."/>
            <person name="Lam T.T."/>
            <person name="Chang Q.C."/>
            <person name="Ding S.J."/>
            <person name="Wang X.J."/>
            <person name="Zhu J.G."/>
            <person name="Ruan X.D."/>
            <person name="Zhao L."/>
            <person name="Wei J.T."/>
            <person name="Ye R.Z."/>
            <person name="Que T.C."/>
            <person name="Du C.H."/>
            <person name="Zhou Y.H."/>
            <person name="Cheng J.X."/>
            <person name="Dai P.F."/>
            <person name="Guo W.B."/>
            <person name="Han X.H."/>
            <person name="Huang E.J."/>
            <person name="Li L.F."/>
            <person name="Wei W."/>
            <person name="Gao Y.C."/>
            <person name="Liu J.Z."/>
            <person name="Shao H.Z."/>
            <person name="Wang X."/>
            <person name="Wang C.C."/>
            <person name="Yang T.C."/>
            <person name="Huo Q.B."/>
            <person name="Li W."/>
            <person name="Chen H.Y."/>
            <person name="Chen S.E."/>
            <person name="Zhou L.G."/>
            <person name="Ni X.B."/>
            <person name="Tian J.H."/>
            <person name="Sheng Y."/>
            <person name="Liu T."/>
            <person name="Pan Y.S."/>
            <person name="Xia L.Y."/>
            <person name="Li J."/>
            <person name="Zhao F."/>
            <person name="Cao W.C."/>
        </authorList>
    </citation>
    <scope>NUCLEOTIDE SEQUENCE [LARGE SCALE GENOMIC DNA]</scope>
    <source>
        <strain evidence="3">HaeL-2018</strain>
    </source>
</reference>
<protein>
    <submittedName>
        <fullName evidence="3">Uncharacterized protein</fullName>
    </submittedName>
</protein>
<evidence type="ECO:0000313" key="3">
    <source>
        <dbReference type="EMBL" id="KAH9370871.1"/>
    </source>
</evidence>
<gene>
    <name evidence="3" type="ORF">HPB48_008831</name>
</gene>
<dbReference type="AlphaFoldDB" id="A0A9J6G7J1"/>
<dbReference type="Proteomes" id="UP000821853">
    <property type="component" value="Chromosome 3"/>
</dbReference>
<accession>A0A9J6G7J1</accession>
<dbReference type="VEuPathDB" id="VectorBase:HLOH_052720"/>
<comment type="caution">
    <text evidence="3">The sequence shown here is derived from an EMBL/GenBank/DDBJ whole genome shotgun (WGS) entry which is preliminary data.</text>
</comment>
<keyword evidence="2" id="KW-0812">Transmembrane</keyword>
<feature type="transmembrane region" description="Helical" evidence="2">
    <location>
        <begin position="38"/>
        <end position="57"/>
    </location>
</feature>
<sequence length="98" mass="11330">MYVRRTRQRPGKEGERREAVGSRGKRGEVKGYGVQPRFFLSFFFLCIAHFPALYFPATEDALVDLHARGVDRRIDVSRIDLFGVRRQDEEGGKVVVTW</sequence>
<dbReference type="EMBL" id="JABSTR010000005">
    <property type="protein sequence ID" value="KAH9370871.1"/>
    <property type="molecule type" value="Genomic_DNA"/>
</dbReference>
<feature type="region of interest" description="Disordered" evidence="1">
    <location>
        <begin position="1"/>
        <end position="29"/>
    </location>
</feature>
<feature type="compositionally biased region" description="Basic and acidic residues" evidence="1">
    <location>
        <begin position="10"/>
        <end position="29"/>
    </location>
</feature>
<organism evidence="3 4">
    <name type="scientific">Haemaphysalis longicornis</name>
    <name type="common">Bush tick</name>
    <dbReference type="NCBI Taxonomy" id="44386"/>
    <lineage>
        <taxon>Eukaryota</taxon>
        <taxon>Metazoa</taxon>
        <taxon>Ecdysozoa</taxon>
        <taxon>Arthropoda</taxon>
        <taxon>Chelicerata</taxon>
        <taxon>Arachnida</taxon>
        <taxon>Acari</taxon>
        <taxon>Parasitiformes</taxon>
        <taxon>Ixodida</taxon>
        <taxon>Ixodoidea</taxon>
        <taxon>Ixodidae</taxon>
        <taxon>Haemaphysalinae</taxon>
        <taxon>Haemaphysalis</taxon>
    </lineage>
</organism>
<keyword evidence="2" id="KW-0472">Membrane</keyword>
<proteinExistence type="predicted"/>
<keyword evidence="2" id="KW-1133">Transmembrane helix</keyword>
<evidence type="ECO:0000256" key="1">
    <source>
        <dbReference type="SAM" id="MobiDB-lite"/>
    </source>
</evidence>
<name>A0A9J6G7J1_HAELO</name>
<evidence type="ECO:0000256" key="2">
    <source>
        <dbReference type="SAM" id="Phobius"/>
    </source>
</evidence>
<evidence type="ECO:0000313" key="4">
    <source>
        <dbReference type="Proteomes" id="UP000821853"/>
    </source>
</evidence>